<dbReference type="CDD" id="cd18315">
    <property type="entry name" value="BTB_POZ_BAB-like"/>
    <property type="match status" value="1"/>
</dbReference>
<dbReference type="GO" id="GO:0006357">
    <property type="term" value="P:regulation of transcription by RNA polymerase II"/>
    <property type="evidence" value="ECO:0007669"/>
    <property type="project" value="TreeGrafter"/>
</dbReference>
<evidence type="ECO:0000256" key="6">
    <source>
        <dbReference type="SAM" id="MobiDB-lite"/>
    </source>
</evidence>
<evidence type="ECO:0000256" key="4">
    <source>
        <dbReference type="ARBA" id="ARBA00022833"/>
    </source>
</evidence>
<feature type="region of interest" description="Disordered" evidence="6">
    <location>
        <begin position="351"/>
        <end position="370"/>
    </location>
</feature>
<name>A0A6E8VGA5_ANOCL</name>
<keyword evidence="2" id="KW-0479">Metal-binding</keyword>
<evidence type="ECO:0000256" key="2">
    <source>
        <dbReference type="ARBA" id="ARBA00022723"/>
    </source>
</evidence>
<evidence type="ECO:0000256" key="5">
    <source>
        <dbReference type="ARBA" id="ARBA00023242"/>
    </source>
</evidence>
<dbReference type="Gene3D" id="3.30.710.10">
    <property type="entry name" value="Potassium Channel Kv1.1, Chain A"/>
    <property type="match status" value="1"/>
</dbReference>
<dbReference type="Pfam" id="PF00651">
    <property type="entry name" value="BTB"/>
    <property type="match status" value="1"/>
</dbReference>
<dbReference type="Pfam" id="PF04500">
    <property type="entry name" value="FLYWCH"/>
    <property type="match status" value="1"/>
</dbReference>
<dbReference type="SUPFAM" id="SSF54695">
    <property type="entry name" value="POZ domain"/>
    <property type="match status" value="1"/>
</dbReference>
<keyword evidence="3" id="KW-0863">Zinc-finger</keyword>
<dbReference type="Proteomes" id="UP001105220">
    <property type="component" value="Unplaced"/>
</dbReference>
<feature type="region of interest" description="Disordered" evidence="6">
    <location>
        <begin position="192"/>
        <end position="238"/>
    </location>
</feature>
<keyword evidence="4" id="KW-0862">Zinc</keyword>
<dbReference type="PANTHER" id="PTHR23110">
    <property type="entry name" value="BTB DOMAIN TRANSCRIPTION FACTOR"/>
    <property type="match status" value="1"/>
</dbReference>
<comment type="subcellular location">
    <subcellularLocation>
        <location evidence="1">Nucleus</location>
    </subcellularLocation>
</comment>
<reference key="1">
    <citation type="journal article" date="2019" name="Genes (Basel)">
        <title>A High-Quality De novo Genome Assembly from a Single Mosquito Using PacBio Sequencing.</title>
        <authorList>
            <person name="Kingan S.B."/>
            <person name="Heaton H."/>
            <person name="Cudini J."/>
            <person name="Lambert C.C."/>
            <person name="Baybayan P."/>
            <person name="Galvin B.D."/>
            <person name="Durbin R."/>
            <person name="Korlach J."/>
            <person name="Lawniczak M.K.N."/>
        </authorList>
    </citation>
    <scope>NUCLEOTIDE SEQUENCE [LARGE SCALE GENOMIC DNA]</scope>
    <source>
        <strain>Mali-NIH</strain>
    </source>
</reference>
<reference evidence="8" key="2">
    <citation type="submission" date="2020-05" db="UniProtKB">
        <authorList>
            <consortium name="EnsemblMetazoa"/>
        </authorList>
    </citation>
    <scope>IDENTIFICATION</scope>
    <source>
        <strain evidence="8">Ngousso</strain>
    </source>
</reference>
<keyword evidence="5" id="KW-0539">Nucleus</keyword>
<dbReference type="PROSITE" id="PS50097">
    <property type="entry name" value="BTB"/>
    <property type="match status" value="1"/>
</dbReference>
<feature type="domain" description="BTB" evidence="7">
    <location>
        <begin position="32"/>
        <end position="98"/>
    </location>
</feature>
<dbReference type="FunFam" id="3.30.710.10:FF:000036">
    <property type="entry name" value="Mod(Mdg4), isoform H"/>
    <property type="match status" value="1"/>
</dbReference>
<dbReference type="InterPro" id="IPR007588">
    <property type="entry name" value="Znf_FLYWCH"/>
</dbReference>
<keyword evidence="9" id="KW-1185">Reference proteome</keyword>
<dbReference type="AlphaFoldDB" id="A0A6E8VGA5"/>
<feature type="compositionally biased region" description="Basic and acidic residues" evidence="6">
    <location>
        <begin position="294"/>
        <end position="304"/>
    </location>
</feature>
<dbReference type="GO" id="GO:0008270">
    <property type="term" value="F:zinc ion binding"/>
    <property type="evidence" value="ECO:0007669"/>
    <property type="project" value="UniProtKB-KW"/>
</dbReference>
<dbReference type="Gene3D" id="2.20.25.240">
    <property type="match status" value="1"/>
</dbReference>
<evidence type="ECO:0000313" key="8">
    <source>
        <dbReference type="EnsemblMetazoa" id="ACON003439-PG"/>
    </source>
</evidence>
<dbReference type="InterPro" id="IPR000210">
    <property type="entry name" value="BTB/POZ_dom"/>
</dbReference>
<evidence type="ECO:0000313" key="9">
    <source>
        <dbReference type="Proteomes" id="UP001105220"/>
    </source>
</evidence>
<proteinExistence type="predicted"/>
<dbReference type="VEuPathDB" id="VectorBase:ACON003439"/>
<dbReference type="VEuPathDB" id="VectorBase:ACMO_005866"/>
<accession>A0A6E8VGA5</accession>
<dbReference type="RefSeq" id="XP_049461681.1">
    <property type="nucleotide sequence ID" value="XM_049605724.1"/>
</dbReference>
<feature type="compositionally biased region" description="Polar residues" evidence="6">
    <location>
        <begin position="192"/>
        <end position="215"/>
    </location>
</feature>
<organism evidence="8 9">
    <name type="scientific">Anopheles coluzzii</name>
    <name type="common">African malaria mosquito</name>
    <dbReference type="NCBI Taxonomy" id="1518534"/>
    <lineage>
        <taxon>Eukaryota</taxon>
        <taxon>Metazoa</taxon>
        <taxon>Ecdysozoa</taxon>
        <taxon>Arthropoda</taxon>
        <taxon>Hexapoda</taxon>
        <taxon>Insecta</taxon>
        <taxon>Pterygota</taxon>
        <taxon>Neoptera</taxon>
        <taxon>Endopterygota</taxon>
        <taxon>Diptera</taxon>
        <taxon>Nematocera</taxon>
        <taxon>Culicoidea</taxon>
        <taxon>Culicidae</taxon>
        <taxon>Anophelinae</taxon>
        <taxon>Anopheles</taxon>
    </lineage>
</organism>
<feature type="region of interest" description="Disordered" evidence="6">
    <location>
        <begin position="118"/>
        <end position="140"/>
    </location>
</feature>
<evidence type="ECO:0000256" key="1">
    <source>
        <dbReference type="ARBA" id="ARBA00004123"/>
    </source>
</evidence>
<feature type="compositionally biased region" description="Polar residues" evidence="6">
    <location>
        <begin position="351"/>
        <end position="360"/>
    </location>
</feature>
<dbReference type="GO" id="GO:0005634">
    <property type="term" value="C:nucleus"/>
    <property type="evidence" value="ECO:0007669"/>
    <property type="project" value="UniProtKB-SubCell"/>
</dbReference>
<dbReference type="VEuPathDB" id="VectorBase:ACON2_034718"/>
<dbReference type="GeneID" id="120949302"/>
<protein>
    <submittedName>
        <fullName evidence="8">BTB domain-containing protein</fullName>
    </submittedName>
</protein>
<dbReference type="EnsemblMetazoa" id="ACON003439-RG">
    <property type="protein sequence ID" value="ACON003439-PG"/>
    <property type="gene ID" value="ACON003439"/>
</dbReference>
<evidence type="ECO:0000259" key="7">
    <source>
        <dbReference type="PROSITE" id="PS50097"/>
    </source>
</evidence>
<sequence length="488" mass="54044">MADDEQFSLCWNNFNSNLSAGFHESLQRGDLVDVTLAAEGHLVKAHRLILSVCSPYFRKMFTQVPVNQHAFIFLKDVSHSALQDLIQFMYCGEVNVKQDALPAFISTAEALQIKGLTETGDSAPTHQSPAKEEPAAAAAVPVTTATISTATIPASPASQRAKVQRNRIQSYKLESEESGDDKVVHIQATTSHHVSAQSNLSSQKRTMPQRGLQSHASKRTKMSISASSDGLDTSDSTPAQVQTVQTVQIVKQIPAQVIEPEYIELPIESINPKAEPDYTDETAEIETVDAETEQEQKLSEHDQGDADDDGNYVEDDTYGDMAMGKYEESYLTEGEEGAKPGVSGFVDSYTSDGGNATEISTQDRKIQPPDPITLYRPRLTFIQGQREHKLLVIGGYTYARNNFAGDDTIYWACRTSYKQVRCSSRVVTTLLDDGMYRITITNPKHNHPRRVNLSKEYLININKTRHSYQEPRPTFIIDDGASNSKMAN</sequence>
<dbReference type="InterPro" id="IPR011333">
    <property type="entry name" value="SKP1/BTB/POZ_sf"/>
</dbReference>
<dbReference type="InterPro" id="IPR051095">
    <property type="entry name" value="Dros_DevTransReg"/>
</dbReference>
<evidence type="ECO:0000256" key="3">
    <source>
        <dbReference type="ARBA" id="ARBA00022771"/>
    </source>
</evidence>
<feature type="compositionally biased region" description="Polar residues" evidence="6">
    <location>
        <begin position="222"/>
        <end position="238"/>
    </location>
</feature>
<feature type="region of interest" description="Disordered" evidence="6">
    <location>
        <begin position="287"/>
        <end position="311"/>
    </location>
</feature>
<dbReference type="PANTHER" id="PTHR23110:SF92">
    <property type="entry name" value="MODIFIER OF MDG4"/>
    <property type="match status" value="1"/>
</dbReference>
<dbReference type="SMART" id="SM00225">
    <property type="entry name" value="BTB"/>
    <property type="match status" value="1"/>
</dbReference>